<comment type="caution">
    <text evidence="12">The sequence shown here is derived from an EMBL/GenBank/DDBJ whole genome shotgun (WGS) entry which is preliminary data.</text>
</comment>
<dbReference type="InterPro" id="IPR038718">
    <property type="entry name" value="SNF2-like_sf"/>
</dbReference>
<feature type="compositionally biased region" description="Polar residues" evidence="9">
    <location>
        <begin position="783"/>
        <end position="792"/>
    </location>
</feature>
<evidence type="ECO:0000256" key="1">
    <source>
        <dbReference type="ARBA" id="ARBA00004123"/>
    </source>
</evidence>
<dbReference type="InterPro" id="IPR014001">
    <property type="entry name" value="Helicase_ATP-bd"/>
</dbReference>
<feature type="compositionally biased region" description="Polar residues" evidence="9">
    <location>
        <begin position="887"/>
        <end position="906"/>
    </location>
</feature>
<dbReference type="PROSITE" id="PS51192">
    <property type="entry name" value="HELICASE_ATP_BIND_1"/>
    <property type="match status" value="1"/>
</dbReference>
<dbReference type="GO" id="GO:0004386">
    <property type="term" value="F:helicase activity"/>
    <property type="evidence" value="ECO:0007669"/>
    <property type="project" value="UniProtKB-KW"/>
</dbReference>
<evidence type="ECO:0000256" key="6">
    <source>
        <dbReference type="ARBA" id="ARBA00022840"/>
    </source>
</evidence>
<dbReference type="GO" id="GO:0042393">
    <property type="term" value="F:histone binding"/>
    <property type="evidence" value="ECO:0007669"/>
    <property type="project" value="TreeGrafter"/>
</dbReference>
<feature type="compositionally biased region" description="Polar residues" evidence="9">
    <location>
        <begin position="71"/>
        <end position="91"/>
    </location>
</feature>
<feature type="compositionally biased region" description="Polar residues" evidence="9">
    <location>
        <begin position="1"/>
        <end position="31"/>
    </location>
</feature>
<comment type="similarity">
    <text evidence="2">Belongs to the SNF2/RAD54 helicase family. ISWI subfamily.</text>
</comment>
<dbReference type="SMART" id="SM00487">
    <property type="entry name" value="DEXDc"/>
    <property type="match status" value="1"/>
</dbReference>
<evidence type="ECO:0000313" key="13">
    <source>
        <dbReference type="Proteomes" id="UP000245383"/>
    </source>
</evidence>
<evidence type="ECO:0000256" key="7">
    <source>
        <dbReference type="ARBA" id="ARBA00023054"/>
    </source>
</evidence>
<keyword evidence="7" id="KW-0175">Coiled coil</keyword>
<evidence type="ECO:0000256" key="4">
    <source>
        <dbReference type="ARBA" id="ARBA00022801"/>
    </source>
</evidence>
<evidence type="ECO:0000256" key="5">
    <source>
        <dbReference type="ARBA" id="ARBA00022806"/>
    </source>
</evidence>
<dbReference type="InterPro" id="IPR000330">
    <property type="entry name" value="SNF2_N"/>
</dbReference>
<dbReference type="InterPro" id="IPR027417">
    <property type="entry name" value="P-loop_NTPase"/>
</dbReference>
<keyword evidence="5" id="KW-0347">Helicase</keyword>
<dbReference type="GO" id="GO:0005524">
    <property type="term" value="F:ATP binding"/>
    <property type="evidence" value="ECO:0007669"/>
    <property type="project" value="UniProtKB-KW"/>
</dbReference>
<organism evidence="12 13">
    <name type="scientific">Smittium simulii</name>
    <dbReference type="NCBI Taxonomy" id="133385"/>
    <lineage>
        <taxon>Eukaryota</taxon>
        <taxon>Fungi</taxon>
        <taxon>Fungi incertae sedis</taxon>
        <taxon>Zoopagomycota</taxon>
        <taxon>Kickxellomycotina</taxon>
        <taxon>Harpellomycetes</taxon>
        <taxon>Harpellales</taxon>
        <taxon>Legeriomycetaceae</taxon>
        <taxon>Smittium</taxon>
    </lineage>
</organism>
<dbReference type="CDD" id="cd18793">
    <property type="entry name" value="SF2_C_SNF"/>
    <property type="match status" value="1"/>
</dbReference>
<dbReference type="PANTHER" id="PTHR45623:SF49">
    <property type="entry name" value="SWI_SNF-RELATED MATRIX-ASSOCIATED ACTIN-DEPENDENT REGULATOR OF CHROMATIN SUBFAMILY A MEMBER 5"/>
    <property type="match status" value="1"/>
</dbReference>
<feature type="region of interest" description="Disordered" evidence="9">
    <location>
        <begin position="769"/>
        <end position="798"/>
    </location>
</feature>
<reference evidence="12 13" key="1">
    <citation type="journal article" date="2018" name="MBio">
        <title>Comparative Genomics Reveals the Core Gene Toolbox for the Fungus-Insect Symbiosis.</title>
        <authorList>
            <person name="Wang Y."/>
            <person name="Stata M."/>
            <person name="Wang W."/>
            <person name="Stajich J.E."/>
            <person name="White M.M."/>
            <person name="Moncalvo J.M."/>
        </authorList>
    </citation>
    <scope>NUCLEOTIDE SEQUENCE [LARGE SCALE GENOMIC DNA]</scope>
    <source>
        <strain evidence="12 13">SWE-8-4</strain>
    </source>
</reference>
<dbReference type="Gene3D" id="3.40.50.10810">
    <property type="entry name" value="Tandem AAA-ATPase domain"/>
    <property type="match status" value="1"/>
</dbReference>
<keyword evidence="3" id="KW-0547">Nucleotide-binding</keyword>
<keyword evidence="8" id="KW-0539">Nucleus</keyword>
<feature type="domain" description="Helicase C-terminal" evidence="11">
    <location>
        <begin position="530"/>
        <end position="686"/>
    </location>
</feature>
<feature type="domain" description="Helicase ATP-binding" evidence="10">
    <location>
        <begin position="198"/>
        <end position="363"/>
    </location>
</feature>
<dbReference type="Pfam" id="PF09110">
    <property type="entry name" value="HAND"/>
    <property type="match status" value="1"/>
</dbReference>
<accession>A0A2T9YG33</accession>
<dbReference type="SUPFAM" id="SSF46689">
    <property type="entry name" value="Homeodomain-like"/>
    <property type="match status" value="2"/>
</dbReference>
<dbReference type="Gene3D" id="1.10.10.60">
    <property type="entry name" value="Homeodomain-like"/>
    <property type="match status" value="2"/>
</dbReference>
<dbReference type="Gene3D" id="1.10.1040.30">
    <property type="entry name" value="ISWI, HAND domain"/>
    <property type="match status" value="1"/>
</dbReference>
<dbReference type="GO" id="GO:0005634">
    <property type="term" value="C:nucleus"/>
    <property type="evidence" value="ECO:0007669"/>
    <property type="project" value="UniProtKB-SubCell"/>
</dbReference>
<evidence type="ECO:0000256" key="8">
    <source>
        <dbReference type="ARBA" id="ARBA00023242"/>
    </source>
</evidence>
<feature type="region of interest" description="Disordered" evidence="9">
    <location>
        <begin position="1"/>
        <end position="56"/>
    </location>
</feature>
<dbReference type="SUPFAM" id="SSF101224">
    <property type="entry name" value="HAND domain of the nucleosome remodeling ATPase ISWI"/>
    <property type="match status" value="1"/>
</dbReference>
<evidence type="ECO:0000256" key="9">
    <source>
        <dbReference type="SAM" id="MobiDB-lite"/>
    </source>
</evidence>
<dbReference type="Gene3D" id="3.40.50.300">
    <property type="entry name" value="P-loop containing nucleotide triphosphate hydrolases"/>
    <property type="match status" value="1"/>
</dbReference>
<keyword evidence="13" id="KW-1185">Reference proteome</keyword>
<dbReference type="GO" id="GO:0000785">
    <property type="term" value="C:chromatin"/>
    <property type="evidence" value="ECO:0007669"/>
    <property type="project" value="TreeGrafter"/>
</dbReference>
<feature type="region of interest" description="Disordered" evidence="9">
    <location>
        <begin position="71"/>
        <end position="94"/>
    </location>
</feature>
<dbReference type="GO" id="GO:0016887">
    <property type="term" value="F:ATP hydrolysis activity"/>
    <property type="evidence" value="ECO:0007669"/>
    <property type="project" value="TreeGrafter"/>
</dbReference>
<dbReference type="InterPro" id="IPR009057">
    <property type="entry name" value="Homeodomain-like_sf"/>
</dbReference>
<dbReference type="PANTHER" id="PTHR45623">
    <property type="entry name" value="CHROMODOMAIN-HELICASE-DNA-BINDING PROTEIN 3-RELATED-RELATED"/>
    <property type="match status" value="1"/>
</dbReference>
<dbReference type="EMBL" id="MBFR01000209">
    <property type="protein sequence ID" value="PVU91306.1"/>
    <property type="molecule type" value="Genomic_DNA"/>
</dbReference>
<dbReference type="PROSITE" id="PS51194">
    <property type="entry name" value="HELICASE_CTER"/>
    <property type="match status" value="1"/>
</dbReference>
<feature type="region of interest" description="Disordered" evidence="9">
    <location>
        <begin position="887"/>
        <end position="930"/>
    </location>
</feature>
<feature type="compositionally biased region" description="Basic and acidic residues" evidence="9">
    <location>
        <begin position="909"/>
        <end position="930"/>
    </location>
</feature>
<evidence type="ECO:0000256" key="2">
    <source>
        <dbReference type="ARBA" id="ARBA00009687"/>
    </source>
</evidence>
<dbReference type="InterPro" id="IPR036306">
    <property type="entry name" value="ISWI_HAND-dom_sf"/>
</dbReference>
<dbReference type="Proteomes" id="UP000245383">
    <property type="component" value="Unassembled WGS sequence"/>
</dbReference>
<dbReference type="FunFam" id="3.40.50.10810:FF:000015">
    <property type="entry name" value="lymphoid-specific helicase isoform X1"/>
    <property type="match status" value="1"/>
</dbReference>
<dbReference type="Pfam" id="PF09111">
    <property type="entry name" value="SLIDE"/>
    <property type="match status" value="1"/>
</dbReference>
<dbReference type="SUPFAM" id="SSF52540">
    <property type="entry name" value="P-loop containing nucleoside triphosphate hydrolases"/>
    <property type="match status" value="2"/>
</dbReference>
<dbReference type="FunFam" id="3.40.50.300:FF:000082">
    <property type="entry name" value="ISWI chromatin remodeling complex ATPase ISW1"/>
    <property type="match status" value="1"/>
</dbReference>
<dbReference type="InterPro" id="IPR015195">
    <property type="entry name" value="SLIDE"/>
</dbReference>
<dbReference type="InterPro" id="IPR015194">
    <property type="entry name" value="ISWI_HAND-dom"/>
</dbReference>
<dbReference type="SMART" id="SM00490">
    <property type="entry name" value="HELICc"/>
    <property type="match status" value="1"/>
</dbReference>
<dbReference type="InterPro" id="IPR001650">
    <property type="entry name" value="Helicase_C-like"/>
</dbReference>
<protein>
    <submittedName>
        <fullName evidence="12">Uncharacterized protein</fullName>
    </submittedName>
</protein>
<feature type="compositionally biased region" description="Polar residues" evidence="9">
    <location>
        <begin position="40"/>
        <end position="50"/>
    </location>
</feature>
<name>A0A2T9YG33_9FUNG</name>
<dbReference type="OrthoDB" id="5857104at2759"/>
<dbReference type="GO" id="GO:0031491">
    <property type="term" value="F:nucleosome binding"/>
    <property type="evidence" value="ECO:0007669"/>
    <property type="project" value="InterPro"/>
</dbReference>
<sequence>MSLLHVTSGSTFLNPSENSTPEQPSPNNLKNLSPEHKISSHTSSTVSADNESFEKNQKPNLDYSIENQLDLDTNPNNIQVDTGYDSPQINGDKQKDKTARRIAYLFEQTEIFGYFVADLIKNDEIRDKVAEYRLTIQAQKKSKQKILRHRKTEKQEDEELIHGEINNEQTIVNFSKTPYYVKSGQMRDYQIRGLNWMISLYENGLNGILADEMGLGKTLQTISFLGYMKHYRKVNGPYLIVVPKTTLFNWKAEFSKWVPSLNVVLLHGDKEMRKNTIKSHLYDESLECLITTYEMCLICKNQLSKINWKYIIIDEAHRIKNENSSLSLILRSINSDNRMLITGTPLQNNLHELWALLNFLLPDIFESANNFDDFFKRKSFNNHNDNSTNTSDLNESEHLTNHKIEHITAEDSSNNQPDNDNVKQLKRILEPFILRRIKSEVEKALLPKKEINVYVSLTPMQKQWYRRILERDLEAVNGVIKKRDGKMRLLNIVMQLRKCCNHPYLFDGAEPGPPYTEGEHLVTNSGKFIILDKLLAYLKKNNIRVLLFSQMSRVLDIFEDYCHMRDYEFCRIDGNTSHEDRIEAIDTFNAPESSKFIFLLTTRAGGLGINLTTASAVVLFDSDWNPQVDLQAQDRAHRIGQTKQVIVYRFITENAVEEKVLERAMQKLRLDQLVIQNTNQTQASNAISRDHLLSMVQHGAMDIVSDPNSSTNAKDLNGTSNADDEIDLDLFLKRSIEKTSTIQSKYSTMNLDELVNLSGGGQTYAQQYMNNGKDEPNEDPNLLSKSLSSDSVNKLEPSIPKNLTGSGITNSMLWIQPAKRERKINYSVDDYYKEAFRVGNKTPNTSELNKTPRMPKQPTLYDYHFYPKRLHELLELERKVFLSKAQTKGISKRSSSPNKSNTSLDSESGYDKDLGSETEESDNKKMKIDQTEDNKKELVFTAENQKEKMELLAKCINNNDHGNPKYGFPNWSRSDFFALLKLLEKYGDTNPNLLYNAIDGKTATEVKTYLKVFFEKYETELENVERVKTAISKGNQKLEQMVKSEKLIERFVKSVADVFKCKPENFDYLSYLEFLTSSPTSKIDFRFGYSNPKNNKKFTDIEDFFILFALNELDILDDDVFFDLQQIIRSSELFRFNWFIKSRTHYELSKRFQSLITSLNKYYNTPTNDVTKDPRDIFKKRLLAPK</sequence>
<proteinExistence type="inferred from homology"/>
<dbReference type="Pfam" id="PF00176">
    <property type="entry name" value="SNF2-rel_dom"/>
    <property type="match status" value="1"/>
</dbReference>
<dbReference type="STRING" id="133385.A0A2T9YG33"/>
<comment type="subcellular location">
    <subcellularLocation>
        <location evidence="1">Nucleus</location>
    </subcellularLocation>
</comment>
<evidence type="ECO:0000313" key="12">
    <source>
        <dbReference type="EMBL" id="PVU91306.1"/>
    </source>
</evidence>
<keyword evidence="4" id="KW-0378">Hydrolase</keyword>
<evidence type="ECO:0000256" key="3">
    <source>
        <dbReference type="ARBA" id="ARBA00022741"/>
    </source>
</evidence>
<dbReference type="GO" id="GO:0140658">
    <property type="term" value="F:ATP-dependent chromatin remodeler activity"/>
    <property type="evidence" value="ECO:0007669"/>
    <property type="project" value="TreeGrafter"/>
</dbReference>
<keyword evidence="6" id="KW-0067">ATP-binding</keyword>
<dbReference type="Pfam" id="PF00271">
    <property type="entry name" value="Helicase_C"/>
    <property type="match status" value="1"/>
</dbReference>
<dbReference type="AlphaFoldDB" id="A0A2T9YG33"/>
<evidence type="ECO:0000259" key="10">
    <source>
        <dbReference type="PROSITE" id="PS51192"/>
    </source>
</evidence>
<evidence type="ECO:0000259" key="11">
    <source>
        <dbReference type="PROSITE" id="PS51194"/>
    </source>
</evidence>
<dbReference type="GO" id="GO:0003677">
    <property type="term" value="F:DNA binding"/>
    <property type="evidence" value="ECO:0007669"/>
    <property type="project" value="InterPro"/>
</dbReference>
<dbReference type="GO" id="GO:0034728">
    <property type="term" value="P:nucleosome organization"/>
    <property type="evidence" value="ECO:0007669"/>
    <property type="project" value="TreeGrafter"/>
</dbReference>
<dbReference type="InterPro" id="IPR049730">
    <property type="entry name" value="SNF2/RAD54-like_C"/>
</dbReference>
<gene>
    <name evidence="12" type="ORF">BB561_004475</name>
</gene>